<sequence>MTKKRAMANRQQQHCTHGCLILGDHKTSERRDEKERNIKRIPFVERFAECKSCFHEWIRDGI</sequence>
<comment type="caution">
    <text evidence="1">The sequence shown here is derived from an EMBL/GenBank/DDBJ whole genome shotgun (WGS) entry which is preliminary data.</text>
</comment>
<dbReference type="Proteomes" id="UP001610563">
    <property type="component" value="Unassembled WGS sequence"/>
</dbReference>
<reference evidence="1 2" key="1">
    <citation type="submission" date="2024-07" db="EMBL/GenBank/DDBJ databases">
        <title>Section-level genome sequencing and comparative genomics of Aspergillus sections Usti and Cavernicolus.</title>
        <authorList>
            <consortium name="Lawrence Berkeley National Laboratory"/>
            <person name="Nybo J.L."/>
            <person name="Vesth T.C."/>
            <person name="Theobald S."/>
            <person name="Frisvad J.C."/>
            <person name="Larsen T.O."/>
            <person name="Kjaerboelling I."/>
            <person name="Rothschild-Mancinelli K."/>
            <person name="Lyhne E.K."/>
            <person name="Kogle M.E."/>
            <person name="Barry K."/>
            <person name="Clum A."/>
            <person name="Na H."/>
            <person name="Ledsgaard L."/>
            <person name="Lin J."/>
            <person name="Lipzen A."/>
            <person name="Kuo A."/>
            <person name="Riley R."/>
            <person name="Mondo S."/>
            <person name="Labutti K."/>
            <person name="Haridas S."/>
            <person name="Pangalinan J."/>
            <person name="Salamov A.A."/>
            <person name="Simmons B.A."/>
            <person name="Magnuson J.K."/>
            <person name="Chen J."/>
            <person name="Drula E."/>
            <person name="Henrissat B."/>
            <person name="Wiebenga A."/>
            <person name="Lubbers R.J."/>
            <person name="Gomes A.C."/>
            <person name="Makela M.R."/>
            <person name="Stajich J."/>
            <person name="Grigoriev I.V."/>
            <person name="Mortensen U.H."/>
            <person name="De Vries R.P."/>
            <person name="Baker S.E."/>
            <person name="Andersen M.R."/>
        </authorList>
    </citation>
    <scope>NUCLEOTIDE SEQUENCE [LARGE SCALE GENOMIC DNA]</scope>
    <source>
        <strain evidence="1 2">CBS 209.92</strain>
    </source>
</reference>
<evidence type="ECO:0000313" key="1">
    <source>
        <dbReference type="EMBL" id="KAL2794824.1"/>
    </source>
</evidence>
<evidence type="ECO:0000313" key="2">
    <source>
        <dbReference type="Proteomes" id="UP001610563"/>
    </source>
</evidence>
<name>A0ABR4G737_9EURO</name>
<gene>
    <name evidence="1" type="ORF">BJX66DRAFT_186213</name>
</gene>
<organism evidence="1 2">
    <name type="scientific">Aspergillus keveii</name>
    <dbReference type="NCBI Taxonomy" id="714993"/>
    <lineage>
        <taxon>Eukaryota</taxon>
        <taxon>Fungi</taxon>
        <taxon>Dikarya</taxon>
        <taxon>Ascomycota</taxon>
        <taxon>Pezizomycotina</taxon>
        <taxon>Eurotiomycetes</taxon>
        <taxon>Eurotiomycetidae</taxon>
        <taxon>Eurotiales</taxon>
        <taxon>Aspergillaceae</taxon>
        <taxon>Aspergillus</taxon>
        <taxon>Aspergillus subgen. Nidulantes</taxon>
    </lineage>
</organism>
<proteinExistence type="predicted"/>
<dbReference type="EMBL" id="JBFTWV010000040">
    <property type="protein sequence ID" value="KAL2794824.1"/>
    <property type="molecule type" value="Genomic_DNA"/>
</dbReference>
<keyword evidence="2" id="KW-1185">Reference proteome</keyword>
<protein>
    <submittedName>
        <fullName evidence="1">Uncharacterized protein</fullName>
    </submittedName>
</protein>
<accession>A0ABR4G737</accession>